<reference evidence="11 12" key="1">
    <citation type="journal article" date="2016" name="Int. J. Syst. Evol. Microbiol.">
        <title>Pyruvatibacter mobilis gen. nov., sp. nov., a marine bacterium from the culture broth of Picochlorum sp. 122.</title>
        <authorList>
            <person name="Wang G."/>
            <person name="Tang M."/>
            <person name="Wu H."/>
            <person name="Dai S."/>
            <person name="Li T."/>
            <person name="Chen C."/>
            <person name="He H."/>
            <person name="Fan J."/>
            <person name="Xiang W."/>
            <person name="Li X."/>
        </authorList>
    </citation>
    <scope>NUCLEOTIDE SEQUENCE [LARGE SCALE GENOMIC DNA]</scope>
    <source>
        <strain evidence="11 12">GYP-11</strain>
    </source>
</reference>
<keyword evidence="12" id="KW-1185">Reference proteome</keyword>
<name>A0A845QDI3_9HYPH</name>
<dbReference type="Pfam" id="PF06429">
    <property type="entry name" value="Flg_bbr_C"/>
    <property type="match status" value="1"/>
</dbReference>
<feature type="domain" description="Flagellar basal-body/hook protein C-terminal" evidence="9">
    <location>
        <begin position="584"/>
        <end position="622"/>
    </location>
</feature>
<evidence type="ECO:0000256" key="1">
    <source>
        <dbReference type="ARBA" id="ARBA00004117"/>
    </source>
</evidence>
<dbReference type="PANTHER" id="PTHR30033">
    <property type="entry name" value="FLAGELLAR HOOK-ASSOCIATED PROTEIN 1"/>
    <property type="match status" value="1"/>
</dbReference>
<sequence length="626" mass="65489">MSLTTALHAAVSGLKANQASVDLTSRNIANATTEGYTRKVSSQSNALVAGEGIGVSVRAAVREVDNYLLGQLNRSSGVSAKLDVRQEFLTRVDQLFGTPDGETSIASYINRLGTSIQDLATTPESTVTREAALAAADEAAIELNRLSDEIQQMRREAERRLSDAVAEANAALSKIHDINLKISANQAGSVADLQDERDKAVAELSKLMDIRTIERDGGRISVFTTGGNLLLDTEPTVLSFDEHPTLGPSSLYNSDPALRDVGTITLQVGNSAPIDLLRDGTIREGKIAGLIELRDERLVQAQAQLDEIAHNLAKSLSETTVASTAHAGPPAGFDIDVASLQNGDSINLTYTETPAGTQRQVTIIRVDDPASLPLDNTVTPNPGDQVIGVAWGTGAGDFATNLDAALAAAGINVDASNPAGTTVRIVDDGAGATTDIAAVSATVTATGLTGQGTALPLFVDGRNAQLAYTASQDGATQKVGFASRIALNAAVRADPSSLVVYSTTPATDTGDPTRPSDLLERLTGTARAFDPATGIGGTTQPFSGGVDEFARRIVSFQANELVLANRAVDSQKVVQLGLEEKQQNTSGVSIDTEMAQLLVLQNAYAANARVMSAVQEMMDLLSTILR</sequence>
<accession>A0A845QDI3</accession>
<dbReference type="Proteomes" id="UP000470384">
    <property type="component" value="Unassembled WGS sequence"/>
</dbReference>
<evidence type="ECO:0000256" key="3">
    <source>
        <dbReference type="ARBA" id="ARBA00009677"/>
    </source>
</evidence>
<dbReference type="GO" id="GO:0009424">
    <property type="term" value="C:bacterial-type flagellum hook"/>
    <property type="evidence" value="ECO:0007669"/>
    <property type="project" value="InterPro"/>
</dbReference>
<dbReference type="InterPro" id="IPR053927">
    <property type="entry name" value="FlgK_helical"/>
</dbReference>
<dbReference type="GO" id="GO:0005576">
    <property type="term" value="C:extracellular region"/>
    <property type="evidence" value="ECO:0007669"/>
    <property type="project" value="UniProtKB-SubCell"/>
</dbReference>
<dbReference type="PANTHER" id="PTHR30033:SF1">
    <property type="entry name" value="FLAGELLAR HOOK-ASSOCIATED PROTEIN 1"/>
    <property type="match status" value="1"/>
</dbReference>
<feature type="coiled-coil region" evidence="7">
    <location>
        <begin position="129"/>
        <end position="210"/>
    </location>
</feature>
<dbReference type="SUPFAM" id="SSF64518">
    <property type="entry name" value="Phase 1 flagellin"/>
    <property type="match status" value="1"/>
</dbReference>
<gene>
    <name evidence="11" type="primary">flgK</name>
    <name evidence="11" type="ORF">GTQ45_12140</name>
</gene>
<comment type="subcellular location">
    <subcellularLocation>
        <location evidence="1">Bacterial flagellum basal body</location>
    </subcellularLocation>
    <subcellularLocation>
        <location evidence="2">Secreted</location>
    </subcellularLocation>
</comment>
<evidence type="ECO:0000256" key="7">
    <source>
        <dbReference type="SAM" id="Coils"/>
    </source>
</evidence>
<dbReference type="InterPro" id="IPR010930">
    <property type="entry name" value="Flg_bb/hook_C_dom"/>
</dbReference>
<dbReference type="GO" id="GO:0009425">
    <property type="term" value="C:bacterial-type flagellum basal body"/>
    <property type="evidence" value="ECO:0007669"/>
    <property type="project" value="UniProtKB-SubCell"/>
</dbReference>
<keyword evidence="6" id="KW-0975">Bacterial flagellum</keyword>
<keyword evidence="7" id="KW-0175">Coiled coil</keyword>
<dbReference type="EMBL" id="WXYQ01000009">
    <property type="protein sequence ID" value="NBG96484.1"/>
    <property type="molecule type" value="Genomic_DNA"/>
</dbReference>
<dbReference type="Pfam" id="PF00460">
    <property type="entry name" value="Flg_bb_rod"/>
    <property type="match status" value="1"/>
</dbReference>
<evidence type="ECO:0000256" key="5">
    <source>
        <dbReference type="ARBA" id="ARBA00022525"/>
    </source>
</evidence>
<comment type="caution">
    <text evidence="11">The sequence shown here is derived from an EMBL/GenBank/DDBJ whole genome shotgun (WGS) entry which is preliminary data.</text>
</comment>
<evidence type="ECO:0000313" key="11">
    <source>
        <dbReference type="EMBL" id="NBG96484.1"/>
    </source>
</evidence>
<dbReference type="OrthoDB" id="7181295at2"/>
<evidence type="ECO:0000313" key="12">
    <source>
        <dbReference type="Proteomes" id="UP000470384"/>
    </source>
</evidence>
<dbReference type="Pfam" id="PF22638">
    <property type="entry name" value="FlgK_D1"/>
    <property type="match status" value="1"/>
</dbReference>
<dbReference type="AlphaFoldDB" id="A0A845QDI3"/>
<protein>
    <recommendedName>
        <fullName evidence="4">Flagellar hook-associated protein 1</fullName>
    </recommendedName>
</protein>
<evidence type="ECO:0000256" key="2">
    <source>
        <dbReference type="ARBA" id="ARBA00004613"/>
    </source>
</evidence>
<evidence type="ECO:0000256" key="6">
    <source>
        <dbReference type="ARBA" id="ARBA00023143"/>
    </source>
</evidence>
<comment type="similarity">
    <text evidence="3">Belongs to the flagella basal body rod proteins family.</text>
</comment>
<dbReference type="InterPro" id="IPR001444">
    <property type="entry name" value="Flag_bb_rod_N"/>
</dbReference>
<dbReference type="RefSeq" id="WP_027839901.1">
    <property type="nucleotide sequence ID" value="NZ_BMHN01000001.1"/>
</dbReference>
<evidence type="ECO:0000259" key="8">
    <source>
        <dbReference type="Pfam" id="PF00460"/>
    </source>
</evidence>
<evidence type="ECO:0000259" key="9">
    <source>
        <dbReference type="Pfam" id="PF06429"/>
    </source>
</evidence>
<evidence type="ECO:0000259" key="10">
    <source>
        <dbReference type="Pfam" id="PF22638"/>
    </source>
</evidence>
<dbReference type="InterPro" id="IPR002371">
    <property type="entry name" value="FlgK"/>
</dbReference>
<dbReference type="GO" id="GO:0005198">
    <property type="term" value="F:structural molecule activity"/>
    <property type="evidence" value="ECO:0007669"/>
    <property type="project" value="InterPro"/>
</dbReference>
<dbReference type="GeneID" id="300654152"/>
<keyword evidence="11" id="KW-0969">Cilium</keyword>
<keyword evidence="11" id="KW-0282">Flagellum</keyword>
<feature type="domain" description="Flagellar basal body rod protein N-terminal" evidence="8">
    <location>
        <begin position="8"/>
        <end position="37"/>
    </location>
</feature>
<keyword evidence="11" id="KW-0966">Cell projection</keyword>
<proteinExistence type="inferred from homology"/>
<dbReference type="GO" id="GO:0044780">
    <property type="term" value="P:bacterial-type flagellum assembly"/>
    <property type="evidence" value="ECO:0007669"/>
    <property type="project" value="InterPro"/>
</dbReference>
<dbReference type="NCBIfam" id="TIGR02492">
    <property type="entry name" value="flgK_ends"/>
    <property type="match status" value="1"/>
</dbReference>
<organism evidence="11 12">
    <name type="scientific">Pyruvatibacter mobilis</name>
    <dbReference type="NCBI Taxonomy" id="1712261"/>
    <lineage>
        <taxon>Bacteria</taxon>
        <taxon>Pseudomonadati</taxon>
        <taxon>Pseudomonadota</taxon>
        <taxon>Alphaproteobacteria</taxon>
        <taxon>Hyphomicrobiales</taxon>
        <taxon>Parvibaculaceae</taxon>
        <taxon>Pyruvatibacter</taxon>
    </lineage>
</organism>
<keyword evidence="5" id="KW-0964">Secreted</keyword>
<feature type="domain" description="Flagellar hook-associated protein FlgK helical" evidence="10">
    <location>
        <begin position="89"/>
        <end position="318"/>
    </location>
</feature>
<evidence type="ECO:0000256" key="4">
    <source>
        <dbReference type="ARBA" id="ARBA00016244"/>
    </source>
</evidence>